<gene>
    <name evidence="5" type="primary">LOC109464028</name>
</gene>
<dbReference type="PANTHER" id="PTHR46343">
    <property type="entry name" value="HYR DOMAIN-CONTAINING PROTEIN"/>
    <property type="match status" value="1"/>
</dbReference>
<keyword evidence="1" id="KW-0677">Repeat</keyword>
<dbReference type="SUPFAM" id="SSF57535">
    <property type="entry name" value="Complement control module/SCR domain"/>
    <property type="match status" value="1"/>
</dbReference>
<keyword evidence="2" id="KW-1015">Disulfide bond</keyword>
<protein>
    <submittedName>
        <fullName evidence="5">Sushi repeat-containing protein SRPX2-like</fullName>
    </submittedName>
</protein>
<dbReference type="KEGG" id="bbel:109464028"/>
<sequence>MEGWSGERCETDISPPLIDFCPPGQNITAVENRETVTWQPPIFSDFRNETVNVISNYANNEEIFPWGQYVIQYTATKPSNGLRSSCEFTIRVYPHPCPALPPPVHGAIACNGWITRLGRVCKAFCQQGWTVPRGLEDKLHQLYVCGAHGSWLPAATVPCSDRSSEVDEVAGDSGYFPGNCTSIDAINSIQLQYLAELENSSFSKICTSWRDLCLEDNVDVICSEN</sequence>
<dbReference type="Proteomes" id="UP000515135">
    <property type="component" value="Unplaced"/>
</dbReference>
<name>A0A6P4XWQ3_BRABE</name>
<evidence type="ECO:0000313" key="5">
    <source>
        <dbReference type="RefSeq" id="XP_019616508.1"/>
    </source>
</evidence>
<evidence type="ECO:0000256" key="2">
    <source>
        <dbReference type="ARBA" id="ARBA00023157"/>
    </source>
</evidence>
<dbReference type="InterPro" id="IPR035976">
    <property type="entry name" value="Sushi/SCR/CCP_sf"/>
</dbReference>
<proteinExistence type="predicted"/>
<dbReference type="InterPro" id="IPR003410">
    <property type="entry name" value="HYR_dom"/>
</dbReference>
<dbReference type="OrthoDB" id="8962045at2759"/>
<evidence type="ECO:0000313" key="4">
    <source>
        <dbReference type="Proteomes" id="UP000515135"/>
    </source>
</evidence>
<dbReference type="PROSITE" id="PS50825">
    <property type="entry name" value="HYR"/>
    <property type="match status" value="1"/>
</dbReference>
<evidence type="ECO:0000256" key="1">
    <source>
        <dbReference type="ARBA" id="ARBA00022737"/>
    </source>
</evidence>
<accession>A0A6P4XWQ3</accession>
<dbReference type="Pfam" id="PF02494">
    <property type="entry name" value="HYR"/>
    <property type="match status" value="1"/>
</dbReference>
<feature type="domain" description="HYR" evidence="3">
    <location>
        <begin position="11"/>
        <end position="94"/>
    </location>
</feature>
<dbReference type="AlphaFoldDB" id="A0A6P4XWQ3"/>
<keyword evidence="4" id="KW-1185">Reference proteome</keyword>
<dbReference type="GeneID" id="109464028"/>
<dbReference type="PANTHER" id="PTHR46343:SF2">
    <property type="entry name" value="SUSHI_VON WILLEBRAND FACTOR TYPE A_EGF_PENTRAXIN DOMAIN-CONTAINING 1"/>
    <property type="match status" value="1"/>
</dbReference>
<reference evidence="5" key="1">
    <citation type="submission" date="2025-08" db="UniProtKB">
        <authorList>
            <consortium name="RefSeq"/>
        </authorList>
    </citation>
    <scope>IDENTIFICATION</scope>
    <source>
        <tissue evidence="5">Gonad</tissue>
    </source>
</reference>
<dbReference type="RefSeq" id="XP_019616508.1">
    <property type="nucleotide sequence ID" value="XM_019760949.1"/>
</dbReference>
<dbReference type="InterPro" id="IPR043555">
    <property type="entry name" value="SRPX-like"/>
</dbReference>
<organism evidence="4 5">
    <name type="scientific">Branchiostoma belcheri</name>
    <name type="common">Amphioxus</name>
    <dbReference type="NCBI Taxonomy" id="7741"/>
    <lineage>
        <taxon>Eukaryota</taxon>
        <taxon>Metazoa</taxon>
        <taxon>Chordata</taxon>
        <taxon>Cephalochordata</taxon>
        <taxon>Leptocardii</taxon>
        <taxon>Amphioxiformes</taxon>
        <taxon>Branchiostomatidae</taxon>
        <taxon>Branchiostoma</taxon>
    </lineage>
</organism>
<dbReference type="Gene3D" id="2.10.70.10">
    <property type="entry name" value="Complement Module, domain 1"/>
    <property type="match status" value="1"/>
</dbReference>
<evidence type="ECO:0000259" key="3">
    <source>
        <dbReference type="PROSITE" id="PS50825"/>
    </source>
</evidence>